<dbReference type="Gene3D" id="3.40.50.300">
    <property type="entry name" value="P-loop containing nucleotide triphosphate hydrolases"/>
    <property type="match status" value="1"/>
</dbReference>
<evidence type="ECO:0008006" key="3">
    <source>
        <dbReference type="Google" id="ProtNLM"/>
    </source>
</evidence>
<accession>A0ABM9D755</accession>
<protein>
    <recommendedName>
        <fullName evidence="3">ATPase dynein-related AAA domain-containing protein</fullName>
    </recommendedName>
</protein>
<name>A0ABM9D755_9BACT</name>
<dbReference type="InterPro" id="IPR027417">
    <property type="entry name" value="P-loop_NTPase"/>
</dbReference>
<dbReference type="EMBL" id="OW150024">
    <property type="protein sequence ID" value="CAH2030554.1"/>
    <property type="molecule type" value="Genomic_DNA"/>
</dbReference>
<gene>
    <name evidence="1" type="ORF">GEAMG1_0741</name>
</gene>
<dbReference type="Proteomes" id="UP001295463">
    <property type="component" value="Chromosome"/>
</dbReference>
<dbReference type="RefSeq" id="WP_305731485.1">
    <property type="nucleotide sequence ID" value="NZ_OW150024.1"/>
</dbReference>
<dbReference type="SUPFAM" id="SSF52540">
    <property type="entry name" value="P-loop containing nucleoside triphosphate hydrolases"/>
    <property type="match status" value="1"/>
</dbReference>
<evidence type="ECO:0000313" key="2">
    <source>
        <dbReference type="Proteomes" id="UP001295463"/>
    </source>
</evidence>
<keyword evidence="2" id="KW-1185">Reference proteome</keyword>
<organism evidence="1 2">
    <name type="scientific">Trichlorobacter ammonificans</name>
    <dbReference type="NCBI Taxonomy" id="2916410"/>
    <lineage>
        <taxon>Bacteria</taxon>
        <taxon>Pseudomonadati</taxon>
        <taxon>Thermodesulfobacteriota</taxon>
        <taxon>Desulfuromonadia</taxon>
        <taxon>Geobacterales</taxon>
        <taxon>Geobacteraceae</taxon>
        <taxon>Trichlorobacter</taxon>
    </lineage>
</organism>
<proteinExistence type="predicted"/>
<evidence type="ECO:0000313" key="1">
    <source>
        <dbReference type="EMBL" id="CAH2030554.1"/>
    </source>
</evidence>
<sequence>MNVEQMKQVLKEILTTTDLTPCVVGHRGVGKTAGIVQVCREIGRTYLPLRLGQMEVGDLVGIPFRDGERMHWSRPAWWPGDDEPPAVVHCDELNRAQQEDTLQAIFQFVEPPAEGLQRALHTHRLAPRHKVVVTINPPDGTYQVATLDRALIDRMVMLYVETDYQCWARYAAQRELDTDVRGFLAGNSGLLARQGAPLDMQVEPTERGWEMVSILRRHCRFPGDLAMEVYSGVVGKEAAIAFMRWLSDKSGRPLTAVDILDHWPEVAQQAAAQRDDVQAATISDLLATLQVRQALQPEQEDHLVAYLAVLPRDLRFGLVKSLLRIPAVALAISQDRYDAVVLDAIRVISAETQAAPSH</sequence>
<reference evidence="1 2" key="1">
    <citation type="submission" date="2022-03" db="EMBL/GenBank/DDBJ databases">
        <authorList>
            <person name="Koch H."/>
        </authorList>
    </citation>
    <scope>NUCLEOTIDE SEQUENCE [LARGE SCALE GENOMIC DNA]</scope>
    <source>
        <strain evidence="1 2">G1</strain>
    </source>
</reference>